<feature type="region of interest" description="Disordered" evidence="1">
    <location>
        <begin position="51"/>
        <end position="81"/>
    </location>
</feature>
<feature type="compositionally biased region" description="Low complexity" evidence="1">
    <location>
        <begin position="51"/>
        <end position="64"/>
    </location>
</feature>
<feature type="region of interest" description="Disordered" evidence="1">
    <location>
        <begin position="258"/>
        <end position="318"/>
    </location>
</feature>
<dbReference type="EMBL" id="BSDZ01000101">
    <property type="protein sequence ID" value="GLI71005.1"/>
    <property type="molecule type" value="Genomic_DNA"/>
</dbReference>
<organism evidence="2 3">
    <name type="scientific">Volvox africanus</name>
    <dbReference type="NCBI Taxonomy" id="51714"/>
    <lineage>
        <taxon>Eukaryota</taxon>
        <taxon>Viridiplantae</taxon>
        <taxon>Chlorophyta</taxon>
        <taxon>core chlorophytes</taxon>
        <taxon>Chlorophyceae</taxon>
        <taxon>CS clade</taxon>
        <taxon>Chlamydomonadales</taxon>
        <taxon>Volvocaceae</taxon>
        <taxon>Volvox</taxon>
    </lineage>
</organism>
<feature type="compositionally biased region" description="Low complexity" evidence="1">
    <location>
        <begin position="581"/>
        <end position="591"/>
    </location>
</feature>
<feature type="region of interest" description="Disordered" evidence="1">
    <location>
        <begin position="499"/>
        <end position="530"/>
    </location>
</feature>
<dbReference type="InterPro" id="IPR053099">
    <property type="entry name" value="WAS/WASL-interacting_domain"/>
</dbReference>
<feature type="compositionally biased region" description="Low complexity" evidence="1">
    <location>
        <begin position="499"/>
        <end position="510"/>
    </location>
</feature>
<feature type="region of interest" description="Disordered" evidence="1">
    <location>
        <begin position="1"/>
        <end position="33"/>
    </location>
</feature>
<feature type="region of interest" description="Disordered" evidence="1">
    <location>
        <begin position="553"/>
        <end position="591"/>
    </location>
</feature>
<feature type="compositionally biased region" description="Basic and acidic residues" evidence="1">
    <location>
        <begin position="270"/>
        <end position="285"/>
    </location>
</feature>
<feature type="non-terminal residue" evidence="2">
    <location>
        <position position="815"/>
    </location>
</feature>
<name>A0ABQ5SM65_9CHLO</name>
<dbReference type="PANTHER" id="PTHR48226">
    <property type="entry name" value="OS06G0326200 PROTEIN"/>
    <property type="match status" value="1"/>
</dbReference>
<evidence type="ECO:0000313" key="3">
    <source>
        <dbReference type="Proteomes" id="UP001165090"/>
    </source>
</evidence>
<accession>A0ABQ5SM65</accession>
<dbReference type="Proteomes" id="UP001165090">
    <property type="component" value="Unassembled WGS sequence"/>
</dbReference>
<feature type="compositionally biased region" description="Low complexity" evidence="1">
    <location>
        <begin position="730"/>
        <end position="748"/>
    </location>
</feature>
<feature type="region of interest" description="Disordered" evidence="1">
    <location>
        <begin position="210"/>
        <end position="241"/>
    </location>
</feature>
<dbReference type="PANTHER" id="PTHR48226:SF1">
    <property type="entry name" value="WAS_WASL-INTERACTING PROTEIN FAMILY MEMBER 1"/>
    <property type="match status" value="1"/>
</dbReference>
<feature type="compositionally biased region" description="Polar residues" evidence="1">
    <location>
        <begin position="511"/>
        <end position="523"/>
    </location>
</feature>
<evidence type="ECO:0000256" key="1">
    <source>
        <dbReference type="SAM" id="MobiDB-lite"/>
    </source>
</evidence>
<comment type="caution">
    <text evidence="2">The sequence shown here is derived from an EMBL/GenBank/DDBJ whole genome shotgun (WGS) entry which is preliminary data.</text>
</comment>
<feature type="region of interest" description="Disordered" evidence="1">
    <location>
        <begin position="704"/>
        <end position="761"/>
    </location>
</feature>
<feature type="non-terminal residue" evidence="2">
    <location>
        <position position="1"/>
    </location>
</feature>
<proteinExistence type="predicted"/>
<sequence length="815" mass="84973">QTQQVMNPGLSLSAGDNTPPPADELPPAAVSLTAAPSPHVAAAATAAVPQVQQALGPTHQQPLAAPAPPPPQHSDVFVTAVGNPSAPLPHFWGGPISLPPVGPHQPPYQPLPPPPPQQQRQPLVEDRLTMAQVPMGGWHGLSYGHVMMTQTQQQQQQQEPMYGRLGDPVGRICNIESPDAAAHISADHQQPAAVAGEGWLAAGVFGRGPVQQIASEPSPPRRPPLQQQLQPQQAQLLQRSLSSSMSEPYLLQVPFRMHLNQPSPRPPLRRQQEEEQEHTQQEGWRRIQSPGNTSNGGGGGSAGSGTGGGGNDNGFGGGGSEFSGGVIALFRQPAPQAAFAVGADPPTTSHHLAPVKAPASSRLAPALAPELGLGAAAYAPTKSSFPVAGPMAQADRVAAVGAPAVSERDMAAATSAAERYRLIMASPEGQMAIRWALERKAHERALKAATEAGAHLPPNARERWLFQQHVYDVTLRQTRLQQLRLQKYMEEGIQMQRLRQQELQQQAQAATDTGGTPGRQQVPTPAPPTEHYALHQSAQLPSSSGCRTTHLFQHMSLPPLPPPQPSKFAATFPETARSERSGSSANGSAAKAARDGVRSACAADAAMAVNGCSAQHQQHSFLPMAPSYGREVAVAATAAAAPMAAETVGTAVAVTTSSAGDGTTAFEHMGGCGCGGCGSGVPSAFETTVGTRRGEQVRILGTMLHDEREQRVQPSAGYGGDDGSGGGADGDFYAGNAGQARRSGSGNDNSGGAGSNGSDLKLKGVAEVKSGNAVSYNERATAAAALYGPNPYGTLYHQQTALIAAEDEQEQRYRR</sequence>
<feature type="compositionally biased region" description="Pro residues" evidence="1">
    <location>
        <begin position="97"/>
        <end position="117"/>
    </location>
</feature>
<protein>
    <submittedName>
        <fullName evidence="2">Uncharacterized protein</fullName>
    </submittedName>
</protein>
<feature type="compositionally biased region" description="Low complexity" evidence="1">
    <location>
        <begin position="224"/>
        <end position="241"/>
    </location>
</feature>
<feature type="compositionally biased region" description="Gly residues" evidence="1">
    <location>
        <begin position="717"/>
        <end position="729"/>
    </location>
</feature>
<reference evidence="2 3" key="1">
    <citation type="journal article" date="2023" name="IScience">
        <title>Expanded male sex-determining region conserved during the evolution of homothallism in the green alga Volvox.</title>
        <authorList>
            <person name="Yamamoto K."/>
            <person name="Matsuzaki R."/>
            <person name="Mahakham W."/>
            <person name="Heman W."/>
            <person name="Sekimoto H."/>
            <person name="Kawachi M."/>
            <person name="Minakuchi Y."/>
            <person name="Toyoda A."/>
            <person name="Nozaki H."/>
        </authorList>
    </citation>
    <scope>NUCLEOTIDE SEQUENCE [LARGE SCALE GENOMIC DNA]</scope>
    <source>
        <strain evidence="2 3">NIES-4468</strain>
    </source>
</reference>
<feature type="compositionally biased region" description="Gly residues" evidence="1">
    <location>
        <begin position="294"/>
        <end position="318"/>
    </location>
</feature>
<evidence type="ECO:0000313" key="2">
    <source>
        <dbReference type="EMBL" id="GLI71005.1"/>
    </source>
</evidence>
<gene>
    <name evidence="2" type="ORF">VaNZ11_016121</name>
</gene>
<feature type="region of interest" description="Disordered" evidence="1">
    <location>
        <begin position="94"/>
        <end position="121"/>
    </location>
</feature>
<keyword evidence="3" id="KW-1185">Reference proteome</keyword>